<proteinExistence type="predicted"/>
<feature type="transmembrane region" description="Helical" evidence="1">
    <location>
        <begin position="81"/>
        <end position="99"/>
    </location>
</feature>
<gene>
    <name evidence="2" type="ORF">EK417_06325</name>
</gene>
<keyword evidence="1" id="KW-0812">Transmembrane</keyword>
<feature type="transmembrane region" description="Helical" evidence="1">
    <location>
        <begin position="123"/>
        <end position="143"/>
    </location>
</feature>
<keyword evidence="3" id="KW-1185">Reference proteome</keyword>
<evidence type="ECO:0000313" key="3">
    <source>
        <dbReference type="Proteomes" id="UP000306038"/>
    </source>
</evidence>
<evidence type="ECO:0000256" key="1">
    <source>
        <dbReference type="SAM" id="Phobius"/>
    </source>
</evidence>
<dbReference type="EMBL" id="SDLV01000011">
    <property type="protein sequence ID" value="THV62223.1"/>
    <property type="molecule type" value="Genomic_DNA"/>
</dbReference>
<accession>A0ABY2R9E3</accession>
<feature type="transmembrane region" description="Helical" evidence="1">
    <location>
        <begin position="49"/>
        <end position="69"/>
    </location>
</feature>
<protein>
    <recommendedName>
        <fullName evidence="4">DUF4149 domain-containing protein</fullName>
    </recommendedName>
</protein>
<dbReference type="RefSeq" id="WP_136521650.1">
    <property type="nucleotide sequence ID" value="NZ_SDLV01000011.1"/>
</dbReference>
<evidence type="ECO:0008006" key="4">
    <source>
        <dbReference type="Google" id="ProtNLM"/>
    </source>
</evidence>
<name>A0ABY2R9E3_9FLAO</name>
<dbReference type="Proteomes" id="UP000306038">
    <property type="component" value="Unassembled WGS sequence"/>
</dbReference>
<organism evidence="2 3">
    <name type="scientific">Chryseobacterium candidae</name>
    <dbReference type="NCBI Taxonomy" id="1978493"/>
    <lineage>
        <taxon>Bacteria</taxon>
        <taxon>Pseudomonadati</taxon>
        <taxon>Bacteroidota</taxon>
        <taxon>Flavobacteriia</taxon>
        <taxon>Flavobacteriales</taxon>
        <taxon>Weeksellaceae</taxon>
        <taxon>Chryseobacterium group</taxon>
        <taxon>Chryseobacterium</taxon>
    </lineage>
</organism>
<keyword evidence="1" id="KW-1133">Transmembrane helix</keyword>
<feature type="transmembrane region" description="Helical" evidence="1">
    <location>
        <begin position="9"/>
        <end position="29"/>
    </location>
</feature>
<comment type="caution">
    <text evidence="2">The sequence shown here is derived from an EMBL/GenBank/DDBJ whole genome shotgun (WGS) entry which is preliminary data.</text>
</comment>
<reference evidence="2 3" key="1">
    <citation type="submission" date="2019-01" db="EMBL/GenBank/DDBJ databases">
        <authorList>
            <person name="B I."/>
            <person name="Ch S."/>
            <person name="Ch V.R."/>
        </authorList>
    </citation>
    <scope>NUCLEOTIDE SEQUENCE [LARGE SCALE GENOMIC DNA]</scope>
    <source>
        <strain evidence="2 3">JC507</strain>
    </source>
</reference>
<sequence>MKSELKNPLVLMLFCLMTGMFITISFLETPLKFQVPGITLPAALGLGKLMFGLSSKIQWGFLIVILILMSVSWKNYTKTDFIILAVIFLLLALEQFWMLPVLDSRVDLLSSGKALTPTPLHDYFIYSETAKALMFITAIILQFKRNTVQ</sequence>
<evidence type="ECO:0000313" key="2">
    <source>
        <dbReference type="EMBL" id="THV62223.1"/>
    </source>
</evidence>
<keyword evidence="1" id="KW-0472">Membrane</keyword>